<evidence type="ECO:0000256" key="14">
    <source>
        <dbReference type="ARBA" id="ARBA00031019"/>
    </source>
</evidence>
<accession>A0A126TEW1</accession>
<feature type="transmembrane region" description="Helical" evidence="16">
    <location>
        <begin position="24"/>
        <end position="44"/>
    </location>
</feature>
<dbReference type="InterPro" id="IPR050269">
    <property type="entry name" value="ComplexI_Subunit6"/>
</dbReference>
<reference evidence="17" key="1">
    <citation type="submission" date="2015-09" db="EMBL/GenBank/DDBJ databases">
        <title>Capturing the unknown biodiversity of arthropods in tropical forests using metagenomics.</title>
        <authorList>
            <person name="Andujar C."/>
            <person name="Creedy T.J."/>
            <person name="Garner B."/>
            <person name="Canty R."/>
            <person name="Warner H.B."/>
            <person name="Lipecki J."/>
            <person name="Crampton-Platt A."/>
            <person name="Gabrielli M."/>
            <person name="Croydon-Veleslavov I.A."/>
            <person name="Lim J.L."/>
            <person name="Linard B."/>
            <person name="Vogler A."/>
        </authorList>
    </citation>
    <scope>NUCLEOTIDE SEQUENCE</scope>
</reference>
<evidence type="ECO:0000256" key="5">
    <source>
        <dbReference type="ARBA" id="ARBA00022448"/>
    </source>
</evidence>
<evidence type="ECO:0000256" key="10">
    <source>
        <dbReference type="ARBA" id="ARBA00022989"/>
    </source>
</evidence>
<evidence type="ECO:0000256" key="4">
    <source>
        <dbReference type="ARBA" id="ARBA00021095"/>
    </source>
</evidence>
<keyword evidence="8" id="KW-1278">Translocase</keyword>
<evidence type="ECO:0000256" key="3">
    <source>
        <dbReference type="ARBA" id="ARBA00012944"/>
    </source>
</evidence>
<evidence type="ECO:0000256" key="6">
    <source>
        <dbReference type="ARBA" id="ARBA00022660"/>
    </source>
</evidence>
<evidence type="ECO:0000256" key="16">
    <source>
        <dbReference type="SAM" id="Phobius"/>
    </source>
</evidence>
<comment type="catalytic activity">
    <reaction evidence="15">
        <text>a ubiquinone + NADH + 5 H(+)(in) = a ubiquinol + NAD(+) + 4 H(+)(out)</text>
        <dbReference type="Rhea" id="RHEA:29091"/>
        <dbReference type="Rhea" id="RHEA-COMP:9565"/>
        <dbReference type="Rhea" id="RHEA-COMP:9566"/>
        <dbReference type="ChEBI" id="CHEBI:15378"/>
        <dbReference type="ChEBI" id="CHEBI:16389"/>
        <dbReference type="ChEBI" id="CHEBI:17976"/>
        <dbReference type="ChEBI" id="CHEBI:57540"/>
        <dbReference type="ChEBI" id="CHEBI:57945"/>
        <dbReference type="EC" id="7.1.1.2"/>
    </reaction>
</comment>
<keyword evidence="10 16" id="KW-1133">Transmembrane helix</keyword>
<dbReference type="GO" id="GO:0031966">
    <property type="term" value="C:mitochondrial membrane"/>
    <property type="evidence" value="ECO:0007669"/>
    <property type="project" value="UniProtKB-SubCell"/>
</dbReference>
<dbReference type="EMBL" id="KT696196">
    <property type="protein sequence ID" value="AML26067.1"/>
    <property type="molecule type" value="Genomic_DNA"/>
</dbReference>
<evidence type="ECO:0000256" key="9">
    <source>
        <dbReference type="ARBA" id="ARBA00022982"/>
    </source>
</evidence>
<dbReference type="GO" id="GO:0008137">
    <property type="term" value="F:NADH dehydrogenase (ubiquinone) activity"/>
    <property type="evidence" value="ECO:0007669"/>
    <property type="project" value="UniProtKB-EC"/>
</dbReference>
<sequence length="164" mass="19445">MFFILFWILIMSLMFLTLNHPMTMGFILLIQTILIALMTGILNLNFWFSYVLFLIMVGGLLVIFIYMTSIASNELFNYSSLTSIMIIILLYPSIILFFLMDNFFIMKSFNWLENIMLKNNLFLMKFFNYPSFMIILLMIIYLLVTLIAIVKITKIEYGPLRQKF</sequence>
<feature type="transmembrane region" description="Helical" evidence="16">
    <location>
        <begin position="51"/>
        <end position="72"/>
    </location>
</feature>
<evidence type="ECO:0000256" key="7">
    <source>
        <dbReference type="ARBA" id="ARBA00022692"/>
    </source>
</evidence>
<keyword evidence="12 17" id="KW-0496">Mitochondrion</keyword>
<comment type="subcellular location">
    <subcellularLocation>
        <location evidence="1">Mitochondrion membrane</location>
        <topology evidence="1">Multi-pass membrane protein</topology>
    </subcellularLocation>
</comment>
<evidence type="ECO:0000256" key="15">
    <source>
        <dbReference type="ARBA" id="ARBA00049551"/>
    </source>
</evidence>
<feature type="transmembrane region" description="Helical" evidence="16">
    <location>
        <begin position="126"/>
        <end position="150"/>
    </location>
</feature>
<keyword evidence="11" id="KW-0520">NAD</keyword>
<evidence type="ECO:0000256" key="8">
    <source>
        <dbReference type="ARBA" id="ARBA00022967"/>
    </source>
</evidence>
<dbReference type="AlphaFoldDB" id="A0A126TEW1"/>
<keyword evidence="6" id="KW-0679">Respiratory chain</keyword>
<geneLocation type="mitochondrion" evidence="17"/>
<gene>
    <name evidence="17" type="primary">ND6</name>
</gene>
<name>A0A126TEW1_9COLE</name>
<keyword evidence="7 16" id="KW-0812">Transmembrane</keyword>
<evidence type="ECO:0000256" key="13">
    <source>
        <dbReference type="ARBA" id="ARBA00023136"/>
    </source>
</evidence>
<dbReference type="PANTHER" id="PTHR11435">
    <property type="entry name" value="NADH UBIQUINONE OXIDOREDUCTASE SUBUNIT ND6"/>
    <property type="match status" value="1"/>
</dbReference>
<keyword evidence="9" id="KW-0249">Electron transport</keyword>
<evidence type="ECO:0000256" key="11">
    <source>
        <dbReference type="ARBA" id="ARBA00023027"/>
    </source>
</evidence>
<feature type="transmembrane region" description="Helical" evidence="16">
    <location>
        <begin position="84"/>
        <end position="105"/>
    </location>
</feature>
<comment type="similarity">
    <text evidence="2">Belongs to the complex I subunit 6 family.</text>
</comment>
<evidence type="ECO:0000256" key="2">
    <source>
        <dbReference type="ARBA" id="ARBA00005698"/>
    </source>
</evidence>
<dbReference type="PANTHER" id="PTHR11435:SF1">
    <property type="entry name" value="NADH-UBIQUINONE OXIDOREDUCTASE CHAIN 6"/>
    <property type="match status" value="1"/>
</dbReference>
<evidence type="ECO:0000313" key="17">
    <source>
        <dbReference type="EMBL" id="AML26067.1"/>
    </source>
</evidence>
<organism evidence="17">
    <name type="scientific">Staphylinidae sp. BMNH 1274252</name>
    <dbReference type="NCBI Taxonomy" id="1796573"/>
    <lineage>
        <taxon>Eukaryota</taxon>
        <taxon>Metazoa</taxon>
        <taxon>Ecdysozoa</taxon>
        <taxon>Arthropoda</taxon>
        <taxon>Hexapoda</taxon>
        <taxon>Insecta</taxon>
        <taxon>Pterygota</taxon>
        <taxon>Neoptera</taxon>
        <taxon>Endopterygota</taxon>
        <taxon>Coleoptera</taxon>
        <taxon>Polyphaga</taxon>
        <taxon>Staphyliniformia</taxon>
        <taxon>Staphylinidae</taxon>
    </lineage>
</organism>
<keyword evidence="13 16" id="KW-0472">Membrane</keyword>
<proteinExistence type="inferred from homology"/>
<evidence type="ECO:0000256" key="1">
    <source>
        <dbReference type="ARBA" id="ARBA00004225"/>
    </source>
</evidence>
<dbReference type="EC" id="7.1.1.2" evidence="3"/>
<protein>
    <recommendedName>
        <fullName evidence="4">NADH-ubiquinone oxidoreductase chain 6</fullName>
        <ecNumber evidence="3">7.1.1.2</ecNumber>
    </recommendedName>
    <alternativeName>
        <fullName evidence="14">NADH dehydrogenase subunit 6</fullName>
    </alternativeName>
</protein>
<keyword evidence="5" id="KW-0813">Transport</keyword>
<evidence type="ECO:0000256" key="12">
    <source>
        <dbReference type="ARBA" id="ARBA00023128"/>
    </source>
</evidence>